<dbReference type="InterPro" id="IPR023862">
    <property type="entry name" value="CHP03960_rSAM"/>
</dbReference>
<evidence type="ECO:0000313" key="2">
    <source>
        <dbReference type="EMBL" id="MPW26599.1"/>
    </source>
</evidence>
<reference evidence="2 3" key="1">
    <citation type="submission" date="2019-10" db="EMBL/GenBank/DDBJ databases">
        <title>Alkalibaculum tamaniensis sp.nov., a new alkaliphilic acetogen, isolated on methoxylated aromatics from a mud volcano.</title>
        <authorList>
            <person name="Khomyakova M.A."/>
            <person name="Merkel A.Y."/>
            <person name="Bonch-Osmolovskaya E.A."/>
            <person name="Slobodkin A.I."/>
        </authorList>
    </citation>
    <scope>NUCLEOTIDE SEQUENCE [LARGE SCALE GENOMIC DNA]</scope>
    <source>
        <strain evidence="2 3">M08DMB</strain>
    </source>
</reference>
<dbReference type="InterPro" id="IPR058240">
    <property type="entry name" value="rSAM_sf"/>
</dbReference>
<dbReference type="SMART" id="SM00729">
    <property type="entry name" value="Elp3"/>
    <property type="match status" value="1"/>
</dbReference>
<dbReference type="Gene3D" id="3.80.30.20">
    <property type="entry name" value="tm_1862 like domain"/>
    <property type="match status" value="1"/>
</dbReference>
<dbReference type="NCBIfam" id="TIGR03960">
    <property type="entry name" value="rSAM_fuse_unch"/>
    <property type="match status" value="1"/>
</dbReference>
<dbReference type="RefSeq" id="WP_152805264.1">
    <property type="nucleotide sequence ID" value="NZ_WHNX01000021.1"/>
</dbReference>
<dbReference type="PROSITE" id="PS51918">
    <property type="entry name" value="RADICAL_SAM"/>
    <property type="match status" value="1"/>
</dbReference>
<dbReference type="Proteomes" id="UP000440004">
    <property type="component" value="Unassembled WGS sequence"/>
</dbReference>
<evidence type="ECO:0000313" key="3">
    <source>
        <dbReference type="Proteomes" id="UP000440004"/>
    </source>
</evidence>
<dbReference type="PANTHER" id="PTHR42731:SF1">
    <property type="entry name" value="RADICAL SAM DOMAIN PROTEIN"/>
    <property type="match status" value="1"/>
</dbReference>
<name>A0A6A7KAM1_9FIRM</name>
<dbReference type="GO" id="GO:0003824">
    <property type="term" value="F:catalytic activity"/>
    <property type="evidence" value="ECO:0007669"/>
    <property type="project" value="InterPro"/>
</dbReference>
<feature type="domain" description="Radical SAM core" evidence="1">
    <location>
        <begin position="255"/>
        <end position="494"/>
    </location>
</feature>
<accession>A0A6A7KAM1</accession>
<sequence>MKSNFIDKLDEILPLVESPGRYIGNEVNSVMKEITEETIRYAFAFPDIYEVGMSHLGTKILYHLLNEQDDIYCERVFAPWVDMESQMRDNDIPLYTLETKDTIHNFDFIGFTLQYEMSYTNILNMLDLAKIPIYSKDRNEDHPIIMVGGPCAFNSEPLADFVDIVVIGEGEEVLLEILKVYKENRSLMKNDILKKIMTIKGVYIPSFYDVKYLENGKIEEILTKELNVPTHIKKRYVQDMDKSYFPSKVILPYVQPVHDRVILEVFRGCTRGCRFCQAGMIYRPVREKSPEKLQEDAQKLIDSTGYDEISLSSLSTTDYSQLQNLVDHLIDKYEGKRVSVSLPSLRIDTFSIGLAEKIQKVRKTGLTFAPEAGTQRLRDVINKGVCEEDLLEAVSKAFEAGWGHIKLYFMIGLPTETMEDIEGIAVLTEKVLQKYYETKSPERNKNIKIVISTSTFVPKAFTPFQWESQDSMERSDEKIRYLKTRIKSKKITYNWSESSLSMLEGAFARGDRRLSEVLYSAWKKGCKFDGWHKQFNYAEWIDAFNECNLDTKDYCQSKSENEILPWDIINPGVSKEFLIKEKNRAYTQDITKHCRSGCANCGITEFSERWVCNDCSQD</sequence>
<dbReference type="InterPro" id="IPR045784">
    <property type="entry name" value="Radical_SAM_N2"/>
</dbReference>
<dbReference type="PANTHER" id="PTHR42731">
    <property type="entry name" value="SLL1084 PROTEIN"/>
    <property type="match status" value="1"/>
</dbReference>
<dbReference type="Gene3D" id="3.40.50.280">
    <property type="entry name" value="Cobalamin-binding domain"/>
    <property type="match status" value="1"/>
</dbReference>
<gene>
    <name evidence="2" type="ORF">GC105_12450</name>
</gene>
<protein>
    <submittedName>
        <fullName evidence="2">TIGR03960 family B12-binding radical SAM protein</fullName>
    </submittedName>
</protein>
<dbReference type="InterPro" id="IPR023404">
    <property type="entry name" value="rSAM_horseshoe"/>
</dbReference>
<dbReference type="GO" id="GO:0051536">
    <property type="term" value="F:iron-sulfur cluster binding"/>
    <property type="evidence" value="ECO:0007669"/>
    <property type="project" value="InterPro"/>
</dbReference>
<dbReference type="Pfam" id="PF19864">
    <property type="entry name" value="Radical_SAM_N2"/>
    <property type="match status" value="1"/>
</dbReference>
<evidence type="ECO:0000259" key="1">
    <source>
        <dbReference type="PROSITE" id="PS51918"/>
    </source>
</evidence>
<organism evidence="2 3">
    <name type="scientific">Alkalibaculum sporogenes</name>
    <dbReference type="NCBI Taxonomy" id="2655001"/>
    <lineage>
        <taxon>Bacteria</taxon>
        <taxon>Bacillati</taxon>
        <taxon>Bacillota</taxon>
        <taxon>Clostridia</taxon>
        <taxon>Eubacteriales</taxon>
        <taxon>Eubacteriaceae</taxon>
        <taxon>Alkalibaculum</taxon>
    </lineage>
</organism>
<dbReference type="SUPFAM" id="SSF102114">
    <property type="entry name" value="Radical SAM enzymes"/>
    <property type="match status" value="1"/>
</dbReference>
<dbReference type="Pfam" id="PF04055">
    <property type="entry name" value="Radical_SAM"/>
    <property type="match status" value="1"/>
</dbReference>
<dbReference type="InterPro" id="IPR006638">
    <property type="entry name" value="Elp3/MiaA/NifB-like_rSAM"/>
</dbReference>
<proteinExistence type="predicted"/>
<dbReference type="EMBL" id="WHNX01000021">
    <property type="protein sequence ID" value="MPW26599.1"/>
    <property type="molecule type" value="Genomic_DNA"/>
</dbReference>
<dbReference type="AlphaFoldDB" id="A0A6A7KAM1"/>
<keyword evidence="3" id="KW-1185">Reference proteome</keyword>
<dbReference type="InterPro" id="IPR007197">
    <property type="entry name" value="rSAM"/>
</dbReference>
<dbReference type="CDD" id="cd01335">
    <property type="entry name" value="Radical_SAM"/>
    <property type="match status" value="1"/>
</dbReference>
<comment type="caution">
    <text evidence="2">The sequence shown here is derived from an EMBL/GenBank/DDBJ whole genome shotgun (WGS) entry which is preliminary data.</text>
</comment>
<dbReference type="SFLD" id="SFLDS00029">
    <property type="entry name" value="Radical_SAM"/>
    <property type="match status" value="1"/>
</dbReference>
<dbReference type="SFLD" id="SFLDG01082">
    <property type="entry name" value="B12-binding_domain_containing"/>
    <property type="match status" value="1"/>
</dbReference>